<dbReference type="SUPFAM" id="SSF52833">
    <property type="entry name" value="Thioredoxin-like"/>
    <property type="match status" value="1"/>
</dbReference>
<dbReference type="EMBL" id="JAAFZH010000007">
    <property type="protein sequence ID" value="NDU96580.1"/>
    <property type="molecule type" value="Genomic_DNA"/>
</dbReference>
<dbReference type="InterPro" id="IPR013766">
    <property type="entry name" value="Thioredoxin_domain"/>
</dbReference>
<proteinExistence type="predicted"/>
<evidence type="ECO:0000313" key="3">
    <source>
        <dbReference type="EMBL" id="NDU96580.1"/>
    </source>
</evidence>
<evidence type="ECO:0000313" key="4">
    <source>
        <dbReference type="Proteomes" id="UP000474175"/>
    </source>
</evidence>
<dbReference type="Proteomes" id="UP000474175">
    <property type="component" value="Unassembled WGS sequence"/>
</dbReference>
<keyword evidence="4" id="KW-1185">Reference proteome</keyword>
<dbReference type="Gene3D" id="3.40.30.10">
    <property type="entry name" value="Glutaredoxin"/>
    <property type="match status" value="1"/>
</dbReference>
<name>A0A6L9L850_9BACT</name>
<evidence type="ECO:0000259" key="2">
    <source>
        <dbReference type="PROSITE" id="PS51352"/>
    </source>
</evidence>
<feature type="compositionally biased region" description="Basic and acidic residues" evidence="1">
    <location>
        <begin position="94"/>
        <end position="110"/>
    </location>
</feature>
<organism evidence="3 4">
    <name type="scientific">Spirosoma terrae</name>
    <dbReference type="NCBI Taxonomy" id="1968276"/>
    <lineage>
        <taxon>Bacteria</taxon>
        <taxon>Pseudomonadati</taxon>
        <taxon>Bacteroidota</taxon>
        <taxon>Cytophagia</taxon>
        <taxon>Cytophagales</taxon>
        <taxon>Cytophagaceae</taxon>
        <taxon>Spirosoma</taxon>
    </lineage>
</organism>
<accession>A0A6L9L850</accession>
<feature type="domain" description="Thioredoxin" evidence="2">
    <location>
        <begin position="112"/>
        <end position="250"/>
    </location>
</feature>
<sequence length="250" mass="27846">MTGSKKLVSSVLFVSYVTVSVCKAQVGVQKVTVRSTPRQTEVTSSIPITNKLTGQPITMEQYSELTKDDPFKYHLVPEYNEFGRPKSYIMRPSTPEEHETHRFRDRDPAKQPRLGQTIAPFAMTGLDGTTYRSADLLGKVVILSFWISLNKEFWTEKQKSAYTDAVSVYKSPQKPVQIAVLNSEPTKAADNPAAEKLPFAAVPNAYGFHEKYHVTGIPTIVVIDKAGKVLANLQGATVYEQLKEVLTNLH</sequence>
<evidence type="ECO:0000256" key="1">
    <source>
        <dbReference type="SAM" id="MobiDB-lite"/>
    </source>
</evidence>
<protein>
    <submittedName>
        <fullName evidence="3">Redoxin domain-containing protein</fullName>
    </submittedName>
</protein>
<dbReference type="RefSeq" id="WP_163951004.1">
    <property type="nucleotide sequence ID" value="NZ_JAAFZH010000007.1"/>
</dbReference>
<comment type="caution">
    <text evidence="3">The sequence shown here is derived from an EMBL/GenBank/DDBJ whole genome shotgun (WGS) entry which is preliminary data.</text>
</comment>
<gene>
    <name evidence="3" type="ORF">GK108_16990</name>
</gene>
<dbReference type="InterPro" id="IPR036249">
    <property type="entry name" value="Thioredoxin-like_sf"/>
</dbReference>
<reference evidence="3 4" key="1">
    <citation type="submission" date="2020-02" db="EMBL/GenBank/DDBJ databases">
        <title>Draft genome sequence of two Spirosoma agri KCTC 52727 and Spirosoma terrae KCTC 52035.</title>
        <authorList>
            <person name="Rojas J."/>
            <person name="Ambika Manirajan B."/>
            <person name="Suarez C."/>
            <person name="Ratering S."/>
            <person name="Schnell S."/>
        </authorList>
    </citation>
    <scope>NUCLEOTIDE SEQUENCE [LARGE SCALE GENOMIC DNA]</scope>
    <source>
        <strain evidence="3 4">KCTC 52035</strain>
    </source>
</reference>
<dbReference type="PROSITE" id="PS51352">
    <property type="entry name" value="THIOREDOXIN_2"/>
    <property type="match status" value="1"/>
</dbReference>
<feature type="region of interest" description="Disordered" evidence="1">
    <location>
        <begin position="86"/>
        <end position="111"/>
    </location>
</feature>
<dbReference type="AlphaFoldDB" id="A0A6L9L850"/>